<accession>A0A542Y9K6</accession>
<dbReference type="Proteomes" id="UP000319094">
    <property type="component" value="Unassembled WGS sequence"/>
</dbReference>
<organism evidence="1 2">
    <name type="scientific">Leucobacter komagatae</name>
    <dbReference type="NCBI Taxonomy" id="55969"/>
    <lineage>
        <taxon>Bacteria</taxon>
        <taxon>Bacillati</taxon>
        <taxon>Actinomycetota</taxon>
        <taxon>Actinomycetes</taxon>
        <taxon>Micrococcales</taxon>
        <taxon>Microbacteriaceae</taxon>
        <taxon>Leucobacter</taxon>
    </lineage>
</organism>
<evidence type="ECO:0000313" key="2">
    <source>
        <dbReference type="Proteomes" id="UP000319094"/>
    </source>
</evidence>
<name>A0A542Y9K6_9MICO</name>
<gene>
    <name evidence="1" type="ORF">FB468_2823</name>
</gene>
<dbReference type="AlphaFoldDB" id="A0A542Y9K6"/>
<dbReference type="EMBL" id="VFON01000001">
    <property type="protein sequence ID" value="TQL44755.1"/>
    <property type="molecule type" value="Genomic_DNA"/>
</dbReference>
<evidence type="ECO:0000313" key="1">
    <source>
        <dbReference type="EMBL" id="TQL44755.1"/>
    </source>
</evidence>
<reference evidence="1 2" key="1">
    <citation type="submission" date="2019-06" db="EMBL/GenBank/DDBJ databases">
        <title>Sequencing the genomes of 1000 actinobacteria strains.</title>
        <authorList>
            <person name="Klenk H.-P."/>
        </authorList>
    </citation>
    <scope>NUCLEOTIDE SEQUENCE [LARGE SCALE GENOMIC DNA]</scope>
    <source>
        <strain evidence="1 2">DSM 8803</strain>
    </source>
</reference>
<proteinExistence type="predicted"/>
<sequence length="63" mass="7121">MTATMQPQGLKKRRHLDDCNPITKLTFYWGELASRPDTSNRPVLGLPPVLRSSIISDAWAGRR</sequence>
<protein>
    <submittedName>
        <fullName evidence="1">Uncharacterized protein</fullName>
    </submittedName>
</protein>
<keyword evidence="2" id="KW-1185">Reference proteome</keyword>
<comment type="caution">
    <text evidence="1">The sequence shown here is derived from an EMBL/GenBank/DDBJ whole genome shotgun (WGS) entry which is preliminary data.</text>
</comment>